<keyword evidence="1" id="KW-0472">Membrane</keyword>
<evidence type="ECO:0000256" key="1">
    <source>
        <dbReference type="SAM" id="Phobius"/>
    </source>
</evidence>
<feature type="transmembrane region" description="Helical" evidence="1">
    <location>
        <begin position="35"/>
        <end position="56"/>
    </location>
</feature>
<dbReference type="EMBL" id="BORC01000003">
    <property type="protein sequence ID" value="GIN61910.1"/>
    <property type="molecule type" value="Genomic_DNA"/>
</dbReference>
<evidence type="ECO:0000313" key="3">
    <source>
        <dbReference type="Proteomes" id="UP000682111"/>
    </source>
</evidence>
<comment type="caution">
    <text evidence="2">The sequence shown here is derived from an EMBL/GenBank/DDBJ whole genome shotgun (WGS) entry which is preliminary data.</text>
</comment>
<keyword evidence="1" id="KW-0812">Transmembrane</keyword>
<protein>
    <submittedName>
        <fullName evidence="2">Uncharacterized protein</fullName>
    </submittedName>
</protein>
<reference evidence="2" key="1">
    <citation type="submission" date="2021-03" db="EMBL/GenBank/DDBJ databases">
        <title>Antimicrobial resistance genes in bacteria isolated from Japanese honey, and their potential for conferring macrolide and lincosamide resistance in the American foulbrood pathogen Paenibacillus larvae.</title>
        <authorList>
            <person name="Okamoto M."/>
            <person name="Kumagai M."/>
            <person name="Kanamori H."/>
            <person name="Takamatsu D."/>
        </authorList>
    </citation>
    <scope>NUCLEOTIDE SEQUENCE</scope>
    <source>
        <strain evidence="2">J27TS8</strain>
    </source>
</reference>
<proteinExistence type="predicted"/>
<name>A0A920BTA2_9BACI</name>
<evidence type="ECO:0000313" key="2">
    <source>
        <dbReference type="EMBL" id="GIN61910.1"/>
    </source>
</evidence>
<dbReference type="Proteomes" id="UP000682111">
    <property type="component" value="Unassembled WGS sequence"/>
</dbReference>
<organism evidence="2 3">
    <name type="scientific">Robertmurraya siralis</name>
    <dbReference type="NCBI Taxonomy" id="77777"/>
    <lineage>
        <taxon>Bacteria</taxon>
        <taxon>Bacillati</taxon>
        <taxon>Bacillota</taxon>
        <taxon>Bacilli</taxon>
        <taxon>Bacillales</taxon>
        <taxon>Bacillaceae</taxon>
        <taxon>Robertmurraya</taxon>
    </lineage>
</organism>
<keyword evidence="3" id="KW-1185">Reference proteome</keyword>
<feature type="transmembrane region" description="Helical" evidence="1">
    <location>
        <begin position="6"/>
        <end position="23"/>
    </location>
</feature>
<keyword evidence="1" id="KW-1133">Transmembrane helix</keyword>
<gene>
    <name evidence="2" type="ORF">J27TS8_19030</name>
</gene>
<sequence length="57" mass="6531">MLESVALYLSFIMAIYLFIYSYIEGLKIANSEEKVRGGTFIFTITLAFIFSGFTYIL</sequence>
<accession>A0A920BTA2</accession>
<dbReference type="AlphaFoldDB" id="A0A920BTA2"/>
<dbReference type="RefSeq" id="WP_170211410.1">
    <property type="nucleotide sequence ID" value="NZ_BORC01000003.1"/>
</dbReference>